<evidence type="ECO:0000313" key="8">
    <source>
        <dbReference type="EMBL" id="MFB9097043.1"/>
    </source>
</evidence>
<dbReference type="Proteomes" id="UP001589607">
    <property type="component" value="Unassembled WGS sequence"/>
</dbReference>
<evidence type="ECO:0000256" key="1">
    <source>
        <dbReference type="ARBA" id="ARBA00005525"/>
    </source>
</evidence>
<dbReference type="PANTHER" id="PTHR11645">
    <property type="entry name" value="PYRROLINE-5-CARBOXYLATE REDUCTASE"/>
    <property type="match status" value="1"/>
</dbReference>
<dbReference type="Pfam" id="PF14748">
    <property type="entry name" value="P5CR_dimer"/>
    <property type="match status" value="1"/>
</dbReference>
<dbReference type="RefSeq" id="WP_236456575.1">
    <property type="nucleotide sequence ID" value="NZ_CBCSGE010000021.1"/>
</dbReference>
<dbReference type="HAMAP" id="MF_01925">
    <property type="entry name" value="P5C_reductase"/>
    <property type="match status" value="1"/>
</dbReference>
<dbReference type="EC" id="1.5.1.2" evidence="4 5"/>
<comment type="catalytic activity">
    <reaction evidence="4">
        <text>L-proline + NADP(+) = (S)-1-pyrroline-5-carboxylate + NADPH + 2 H(+)</text>
        <dbReference type="Rhea" id="RHEA:14109"/>
        <dbReference type="ChEBI" id="CHEBI:15378"/>
        <dbReference type="ChEBI" id="CHEBI:17388"/>
        <dbReference type="ChEBI" id="CHEBI:57783"/>
        <dbReference type="ChEBI" id="CHEBI:58349"/>
        <dbReference type="ChEBI" id="CHEBI:60039"/>
        <dbReference type="EC" id="1.5.1.2"/>
    </reaction>
</comment>
<dbReference type="Pfam" id="PF03807">
    <property type="entry name" value="F420_oxidored"/>
    <property type="match status" value="1"/>
</dbReference>
<protein>
    <recommendedName>
        <fullName evidence="4 5">Pyrroline-5-carboxylate reductase</fullName>
        <shortName evidence="4">P5C reductase</shortName>
        <shortName evidence="4">P5CR</shortName>
        <ecNumber evidence="4 5">1.5.1.2</ecNumber>
    </recommendedName>
    <alternativeName>
        <fullName evidence="4">PCA reductase</fullName>
    </alternativeName>
</protein>
<dbReference type="NCBIfam" id="TIGR00112">
    <property type="entry name" value="proC"/>
    <property type="match status" value="1"/>
</dbReference>
<dbReference type="InterPro" id="IPR029036">
    <property type="entry name" value="P5CR_dimer"/>
</dbReference>
<dbReference type="InterPro" id="IPR000304">
    <property type="entry name" value="Pyrroline-COOH_reductase"/>
</dbReference>
<keyword evidence="3 4" id="KW-0560">Oxidoreductase</keyword>
<organism evidence="8 9">
    <name type="scientific">Flavobacterium jumunjinense</name>
    <dbReference type="NCBI Taxonomy" id="998845"/>
    <lineage>
        <taxon>Bacteria</taxon>
        <taxon>Pseudomonadati</taxon>
        <taxon>Bacteroidota</taxon>
        <taxon>Flavobacteriia</taxon>
        <taxon>Flavobacteriales</taxon>
        <taxon>Flavobacteriaceae</taxon>
        <taxon>Flavobacterium</taxon>
    </lineage>
</organism>
<dbReference type="InterPro" id="IPR008927">
    <property type="entry name" value="6-PGluconate_DH-like_C_sf"/>
</dbReference>
<evidence type="ECO:0000256" key="4">
    <source>
        <dbReference type="HAMAP-Rule" id="MF_01925"/>
    </source>
</evidence>
<evidence type="ECO:0000313" key="9">
    <source>
        <dbReference type="Proteomes" id="UP001589607"/>
    </source>
</evidence>
<reference evidence="8 9" key="1">
    <citation type="submission" date="2024-09" db="EMBL/GenBank/DDBJ databases">
        <authorList>
            <person name="Sun Q."/>
            <person name="Mori K."/>
        </authorList>
    </citation>
    <scope>NUCLEOTIDE SEQUENCE [LARGE SCALE GENOMIC DNA]</scope>
    <source>
        <strain evidence="8 9">CECT 7955</strain>
    </source>
</reference>
<keyword evidence="4" id="KW-0028">Amino-acid biosynthesis</keyword>
<evidence type="ECO:0000256" key="3">
    <source>
        <dbReference type="ARBA" id="ARBA00023002"/>
    </source>
</evidence>
<dbReference type="GO" id="GO:0004735">
    <property type="term" value="F:pyrroline-5-carboxylate reductase activity"/>
    <property type="evidence" value="ECO:0007669"/>
    <property type="project" value="UniProtKB-EC"/>
</dbReference>
<keyword evidence="4" id="KW-0963">Cytoplasm</keyword>
<dbReference type="InterPro" id="IPR036291">
    <property type="entry name" value="NAD(P)-bd_dom_sf"/>
</dbReference>
<keyword evidence="4" id="KW-0641">Proline biosynthesis</keyword>
<feature type="domain" description="Pyrroline-5-carboxylate reductase catalytic N-terminal" evidence="6">
    <location>
        <begin position="2"/>
        <end position="97"/>
    </location>
</feature>
<evidence type="ECO:0000259" key="6">
    <source>
        <dbReference type="Pfam" id="PF03807"/>
    </source>
</evidence>
<evidence type="ECO:0000259" key="7">
    <source>
        <dbReference type="Pfam" id="PF14748"/>
    </source>
</evidence>
<comment type="subcellular location">
    <subcellularLocation>
        <location evidence="4">Cytoplasm</location>
    </subcellularLocation>
</comment>
<evidence type="ECO:0000256" key="2">
    <source>
        <dbReference type="ARBA" id="ARBA00022857"/>
    </source>
</evidence>
<dbReference type="InterPro" id="IPR028939">
    <property type="entry name" value="P5C_Rdtase_cat_N"/>
</dbReference>
<dbReference type="PANTHER" id="PTHR11645:SF0">
    <property type="entry name" value="PYRROLINE-5-CARBOXYLATE REDUCTASE 3"/>
    <property type="match status" value="1"/>
</dbReference>
<dbReference type="EMBL" id="JBHMEY010000033">
    <property type="protein sequence ID" value="MFB9097043.1"/>
    <property type="molecule type" value="Genomic_DNA"/>
</dbReference>
<comment type="function">
    <text evidence="4">Catalyzes the reduction of 1-pyrroline-5-carboxylate (PCA) to L-proline.</text>
</comment>
<gene>
    <name evidence="4 8" type="primary">proC</name>
    <name evidence="8" type="ORF">ACFFVF_10985</name>
</gene>
<keyword evidence="9" id="KW-1185">Reference proteome</keyword>
<comment type="caution">
    <text evidence="8">The sequence shown here is derived from an EMBL/GenBank/DDBJ whole genome shotgun (WGS) entry which is preliminary data.</text>
</comment>
<dbReference type="SUPFAM" id="SSF51735">
    <property type="entry name" value="NAD(P)-binding Rossmann-fold domains"/>
    <property type="match status" value="1"/>
</dbReference>
<comment type="catalytic activity">
    <reaction evidence="4">
        <text>L-proline + NAD(+) = (S)-1-pyrroline-5-carboxylate + NADH + 2 H(+)</text>
        <dbReference type="Rhea" id="RHEA:14105"/>
        <dbReference type="ChEBI" id="CHEBI:15378"/>
        <dbReference type="ChEBI" id="CHEBI:17388"/>
        <dbReference type="ChEBI" id="CHEBI:57540"/>
        <dbReference type="ChEBI" id="CHEBI:57945"/>
        <dbReference type="ChEBI" id="CHEBI:60039"/>
        <dbReference type="EC" id="1.5.1.2"/>
    </reaction>
</comment>
<dbReference type="Gene3D" id="3.40.50.720">
    <property type="entry name" value="NAD(P)-binding Rossmann-like Domain"/>
    <property type="match status" value="1"/>
</dbReference>
<comment type="similarity">
    <text evidence="1 4">Belongs to the pyrroline-5-carboxylate reductase family.</text>
</comment>
<name>A0ABV5GNT1_9FLAO</name>
<proteinExistence type="inferred from homology"/>
<dbReference type="PIRSF" id="PIRSF000193">
    <property type="entry name" value="Pyrrol-5-carb_rd"/>
    <property type="match status" value="1"/>
</dbReference>
<dbReference type="Gene3D" id="1.10.3730.10">
    <property type="entry name" value="ProC C-terminal domain-like"/>
    <property type="match status" value="1"/>
</dbReference>
<keyword evidence="2 4" id="KW-0521">NADP</keyword>
<accession>A0ABV5GNT1</accession>
<feature type="domain" description="Pyrroline-5-carboxylate reductase dimerisation" evidence="7">
    <location>
        <begin position="160"/>
        <end position="264"/>
    </location>
</feature>
<evidence type="ECO:0000256" key="5">
    <source>
        <dbReference type="NCBIfam" id="TIGR00112"/>
    </source>
</evidence>
<dbReference type="SUPFAM" id="SSF48179">
    <property type="entry name" value="6-phosphogluconate dehydrogenase C-terminal domain-like"/>
    <property type="match status" value="1"/>
</dbReference>
<sequence length="268" mass="29506">MRILIIGYGNMGQTYANSFVSSGFVSSSDILILNRSEVDKKNRYSIQKSNFNTKPSIEIFDVDIIILAVKPQDFETLSNNIKAFIRKEHIVLSVMAGVTITSLIKNLNCTKVVRSMPNIPTQIGLGMTVFCASSDIDRKELFIVQNLINTTGKSIYIDKEEMLNAATAVSGSGPAYVFYFMNAMIESAIQLGFSKSEAEFLVSQTFIGAVQLQNRSTLSHQEWINKVASKGGTTESALQVFNANHVNDDIKKGVEAANNRAIELGNKK</sequence>
<comment type="pathway">
    <text evidence="4">Amino-acid biosynthesis; L-proline biosynthesis; L-proline from L-glutamate 5-semialdehyde: step 1/1.</text>
</comment>